<proteinExistence type="predicted"/>
<dbReference type="InterPro" id="IPR028098">
    <property type="entry name" value="Glyco_trans_4-like_N"/>
</dbReference>
<dbReference type="Pfam" id="PF00534">
    <property type="entry name" value="Glycos_transf_1"/>
    <property type="match status" value="1"/>
</dbReference>
<dbReference type="Pfam" id="PF13439">
    <property type="entry name" value="Glyco_transf_4"/>
    <property type="match status" value="1"/>
</dbReference>
<dbReference type="PANTHER" id="PTHR45947:SF3">
    <property type="entry name" value="SULFOQUINOVOSYL TRANSFERASE SQD2"/>
    <property type="match status" value="1"/>
</dbReference>
<name>A0A2J0KR37_9BACT</name>
<reference evidence="3 4" key="1">
    <citation type="submission" date="2017-09" db="EMBL/GenBank/DDBJ databases">
        <title>Depth-based differentiation of microbial function through sediment-hosted aquifers and enrichment of novel symbionts in the deep terrestrial subsurface.</title>
        <authorList>
            <person name="Probst A.J."/>
            <person name="Ladd B."/>
            <person name="Jarett J.K."/>
            <person name="Geller-Mcgrath D.E."/>
            <person name="Sieber C.M."/>
            <person name="Emerson J.B."/>
            <person name="Anantharaman K."/>
            <person name="Thomas B.C."/>
            <person name="Malmstrom R."/>
            <person name="Stieglmeier M."/>
            <person name="Klingl A."/>
            <person name="Woyke T."/>
            <person name="Ryan C.M."/>
            <person name="Banfield J.F."/>
        </authorList>
    </citation>
    <scope>NUCLEOTIDE SEQUENCE [LARGE SCALE GENOMIC DNA]</scope>
    <source>
        <strain evidence="3">CG07_land_8_20_14_0_80_42_15</strain>
    </source>
</reference>
<accession>A0A2J0KR37</accession>
<dbReference type="Proteomes" id="UP000230052">
    <property type="component" value="Unassembled WGS sequence"/>
</dbReference>
<sequence length="406" mass="46173">MARRILFIVPADYDSLKKKGVADMILERDENGFFEKVITVHPFVKKSKVIRLNNIHTIYEIGYDLPGSNFLTKILTRLLLPAHTLKLLFIIRRIIKTEQINIIRSTDPFFCGVLALITSRVSRIPYCISIHADYSKRYELAGIKNIHGISLPPKLIYFITKLVLSKASLVMPIRESLVSWAVNSGADEKKVFTIPHGIDFLALEKGNDIDIFDAFKIPKNKKIISFVGRLSKENYVYDIIEVVKKVSRKRNNFVLLMAGDGAEKENLKNIIKNDRILCNNIKILDFQPRDICYRLRKASAVSLCLMGGFSLIEACAAASPVISYDVEWHYELIKDGVTGFLISEGNIEKVAEKIIFLFNNPEIARDVGKAAYQLVYEKHSIAQTSLVKKKIYSELLHKEVSYGQFV</sequence>
<dbReference type="Gene3D" id="3.40.50.2000">
    <property type="entry name" value="Glycogen Phosphorylase B"/>
    <property type="match status" value="2"/>
</dbReference>
<evidence type="ECO:0000313" key="4">
    <source>
        <dbReference type="Proteomes" id="UP000230052"/>
    </source>
</evidence>
<evidence type="ECO:0008006" key="5">
    <source>
        <dbReference type="Google" id="ProtNLM"/>
    </source>
</evidence>
<gene>
    <name evidence="3" type="ORF">COS99_06970</name>
</gene>
<comment type="caution">
    <text evidence="3">The sequence shown here is derived from an EMBL/GenBank/DDBJ whole genome shotgun (WGS) entry which is preliminary data.</text>
</comment>
<dbReference type="GO" id="GO:0016758">
    <property type="term" value="F:hexosyltransferase activity"/>
    <property type="evidence" value="ECO:0007669"/>
    <property type="project" value="TreeGrafter"/>
</dbReference>
<dbReference type="SUPFAM" id="SSF53756">
    <property type="entry name" value="UDP-Glycosyltransferase/glycogen phosphorylase"/>
    <property type="match status" value="1"/>
</dbReference>
<evidence type="ECO:0000259" key="1">
    <source>
        <dbReference type="Pfam" id="PF00534"/>
    </source>
</evidence>
<feature type="domain" description="Glycosyltransferase subfamily 4-like N-terminal" evidence="2">
    <location>
        <begin position="80"/>
        <end position="199"/>
    </location>
</feature>
<dbReference type="InterPro" id="IPR050194">
    <property type="entry name" value="Glycosyltransferase_grp1"/>
</dbReference>
<evidence type="ECO:0000313" key="3">
    <source>
        <dbReference type="EMBL" id="PIU41072.1"/>
    </source>
</evidence>
<dbReference type="EMBL" id="PEWV01000071">
    <property type="protein sequence ID" value="PIU41072.1"/>
    <property type="molecule type" value="Genomic_DNA"/>
</dbReference>
<protein>
    <recommendedName>
        <fullName evidence="5">Glycosyl transferase family 1 domain-containing protein</fullName>
    </recommendedName>
</protein>
<feature type="domain" description="Glycosyl transferase family 1" evidence="1">
    <location>
        <begin position="211"/>
        <end position="373"/>
    </location>
</feature>
<dbReference type="PANTHER" id="PTHR45947">
    <property type="entry name" value="SULFOQUINOVOSYL TRANSFERASE SQD2"/>
    <property type="match status" value="1"/>
</dbReference>
<dbReference type="AlphaFoldDB" id="A0A2J0KR37"/>
<evidence type="ECO:0000259" key="2">
    <source>
        <dbReference type="Pfam" id="PF13439"/>
    </source>
</evidence>
<dbReference type="InterPro" id="IPR001296">
    <property type="entry name" value="Glyco_trans_1"/>
</dbReference>
<organism evidence="3 4">
    <name type="scientific">Candidatus Aquitaenariimonas noxiae</name>
    <dbReference type="NCBI Taxonomy" id="1974741"/>
    <lineage>
        <taxon>Bacteria</taxon>
        <taxon>Pseudomonadati</taxon>
        <taxon>Candidatus Omnitrophota</taxon>
        <taxon>Candidatus Aquitaenariimonas</taxon>
    </lineage>
</organism>